<evidence type="ECO:0000259" key="3">
    <source>
        <dbReference type="Pfam" id="PF07687"/>
    </source>
</evidence>
<keyword evidence="5" id="KW-1185">Reference proteome</keyword>
<evidence type="ECO:0000313" key="4">
    <source>
        <dbReference type="EMBL" id="EUJ33089.1"/>
    </source>
</evidence>
<feature type="binding site" evidence="2">
    <location>
        <position position="105"/>
    </location>
    <ligand>
        <name>Mn(2+)</name>
        <dbReference type="ChEBI" id="CHEBI:29035"/>
        <label>2</label>
    </ligand>
</feature>
<dbReference type="FunFam" id="3.30.70.360:FF:000020">
    <property type="entry name" value="Peptidase, M20/M25/M40 family"/>
    <property type="match status" value="1"/>
</dbReference>
<dbReference type="SUPFAM" id="SSF53187">
    <property type="entry name" value="Zn-dependent exopeptidases"/>
    <property type="match status" value="1"/>
</dbReference>
<proteinExistence type="inferred from homology"/>
<feature type="binding site" evidence="2">
    <location>
        <position position="164"/>
    </location>
    <ligand>
        <name>Mn(2+)</name>
        <dbReference type="ChEBI" id="CHEBI:29035"/>
        <label>2</label>
    </ligand>
</feature>
<dbReference type="GO" id="GO:0046872">
    <property type="term" value="F:metal ion binding"/>
    <property type="evidence" value="ECO:0007669"/>
    <property type="project" value="UniProtKB-KW"/>
</dbReference>
<dbReference type="GO" id="GO:0016787">
    <property type="term" value="F:hydrolase activity"/>
    <property type="evidence" value="ECO:0007669"/>
    <property type="project" value="UniProtKB-KW"/>
</dbReference>
<dbReference type="InterPro" id="IPR036264">
    <property type="entry name" value="Bact_exopeptidase_dim_dom"/>
</dbReference>
<dbReference type="NCBIfam" id="TIGR01891">
    <property type="entry name" value="amidohydrolases"/>
    <property type="match status" value="1"/>
</dbReference>
<dbReference type="SUPFAM" id="SSF55031">
    <property type="entry name" value="Bacterial exopeptidase dimerisation domain"/>
    <property type="match status" value="1"/>
</dbReference>
<gene>
    <name evidence="4" type="ORF">PCORN_00055</name>
</gene>
<dbReference type="STRING" id="1265820.PCORN_00055"/>
<dbReference type="AlphaFoldDB" id="W7C0Z4"/>
<keyword evidence="4" id="KW-0378">Hydrolase</keyword>
<reference evidence="4 5" key="1">
    <citation type="journal article" date="2014" name="Int. J. Syst. Evol. Microbiol.">
        <title>Listeria floridensis sp. nov., Listeria aquatica sp. nov., Listeria cornellensis sp. nov., Listeria riparia sp. nov. and Listeria grandensis sp. nov., from agricultural and natural environments.</title>
        <authorList>
            <person name="den Bakker H.C."/>
            <person name="Warchocki S."/>
            <person name="Wright E.M."/>
            <person name="Allred A.F."/>
            <person name="Ahlstrom C."/>
            <person name="Manuel C.S."/>
            <person name="Stasiewicz M.J."/>
            <person name="Burrell A."/>
            <person name="Roof S."/>
            <person name="Strawn L."/>
            <person name="Fortes E.D."/>
            <person name="Nightingale K.K."/>
            <person name="Kephart D."/>
            <person name="Wiedmann M."/>
        </authorList>
    </citation>
    <scope>NUCLEOTIDE SEQUENCE [LARGE SCALE GENOMIC DNA]</scope>
    <source>
        <strain evidence="5">FSL F6-969</strain>
    </source>
</reference>
<organism evidence="4 5">
    <name type="scientific">Listeria cornellensis FSL F6-0969</name>
    <dbReference type="NCBI Taxonomy" id="1265820"/>
    <lineage>
        <taxon>Bacteria</taxon>
        <taxon>Bacillati</taxon>
        <taxon>Bacillota</taxon>
        <taxon>Bacilli</taxon>
        <taxon>Bacillales</taxon>
        <taxon>Listeriaceae</taxon>
        <taxon>Listeria</taxon>
    </lineage>
</organism>
<sequence length="392" mass="42830">MKQQLLEKLTEKQDRIIEIRRYLHAHPELSFQEENTAAYIANFYKGKDCDVRTNVGGHGVVVTIDSGKPGRTLAIRADFDALPIQEETGLPFASENPGVMHACGHDGHTAYMLILAETLIEMKNQLQGKIVVLHQPAEETPPGGAIAMIRDGCLDGVDEVLGIHVMSTMPTGEIAYREGAIQTGRASFKVKITGRGGHGSSPHMANDAIVATSEFVVALQTIISRRLNPFDVGSITIGSFDGKGSSNVIKDAVTLEGDVRAMTEATRTLIEKEIRRILDGLAVMFGVTYDLDYKNDYPVLVNDVALTEFVTKSLQETAIAEVTEITRCEPQPPSEDFAYYAQERPSCFFYVGAMPANGVFYPHHHPKFDINEASLLIAAKAMGAIVADYTTK</sequence>
<accession>W7C0Z4</accession>
<comment type="similarity">
    <text evidence="1">Belongs to the peptidase M20 family.</text>
</comment>
<dbReference type="Gene3D" id="3.30.70.360">
    <property type="match status" value="1"/>
</dbReference>
<keyword evidence="2" id="KW-0479">Metal-binding</keyword>
<dbReference type="CDD" id="cd08021">
    <property type="entry name" value="M20_Acy1_YhaA-like"/>
    <property type="match status" value="1"/>
</dbReference>
<comment type="cofactor">
    <cofactor evidence="2">
        <name>Mn(2+)</name>
        <dbReference type="ChEBI" id="CHEBI:29035"/>
    </cofactor>
    <text evidence="2">The Mn(2+) ion enhances activity.</text>
</comment>
<dbReference type="RefSeq" id="WP_036076468.1">
    <property type="nucleotide sequence ID" value="NZ_AODE01000001.1"/>
</dbReference>
<evidence type="ECO:0000256" key="2">
    <source>
        <dbReference type="PIRSR" id="PIRSR005962-1"/>
    </source>
</evidence>
<dbReference type="EMBL" id="AODE01000001">
    <property type="protein sequence ID" value="EUJ33089.1"/>
    <property type="molecule type" value="Genomic_DNA"/>
</dbReference>
<dbReference type="PIRSF" id="PIRSF005962">
    <property type="entry name" value="Pept_M20D_amidohydro"/>
    <property type="match status" value="1"/>
</dbReference>
<dbReference type="PANTHER" id="PTHR11014">
    <property type="entry name" value="PEPTIDASE M20 FAMILY MEMBER"/>
    <property type="match status" value="1"/>
</dbReference>
<feature type="binding site" evidence="2">
    <location>
        <position position="103"/>
    </location>
    <ligand>
        <name>Mn(2+)</name>
        <dbReference type="ChEBI" id="CHEBI:29035"/>
        <label>2</label>
    </ligand>
</feature>
<comment type="caution">
    <text evidence="4">The sequence shown here is derived from an EMBL/GenBank/DDBJ whole genome shotgun (WGS) entry which is preliminary data.</text>
</comment>
<keyword evidence="2" id="KW-0464">Manganese</keyword>
<dbReference type="FunFam" id="3.40.630.10:FF:000006">
    <property type="entry name" value="N-acetyldiaminopimelate deacetylase"/>
    <property type="match status" value="1"/>
</dbReference>
<dbReference type="Proteomes" id="UP000019254">
    <property type="component" value="Unassembled WGS sequence"/>
</dbReference>
<dbReference type="InterPro" id="IPR017439">
    <property type="entry name" value="Amidohydrolase"/>
</dbReference>
<name>W7C0Z4_9LIST</name>
<dbReference type="Gene3D" id="3.40.630.10">
    <property type="entry name" value="Zn peptidases"/>
    <property type="match status" value="1"/>
</dbReference>
<evidence type="ECO:0000256" key="1">
    <source>
        <dbReference type="ARBA" id="ARBA00006153"/>
    </source>
</evidence>
<feature type="binding site" evidence="2">
    <location>
        <position position="364"/>
    </location>
    <ligand>
        <name>Mn(2+)</name>
        <dbReference type="ChEBI" id="CHEBI:29035"/>
        <label>2</label>
    </ligand>
</feature>
<feature type="binding site" evidence="2">
    <location>
        <position position="139"/>
    </location>
    <ligand>
        <name>Mn(2+)</name>
        <dbReference type="ChEBI" id="CHEBI:29035"/>
        <label>2</label>
    </ligand>
</feature>
<dbReference type="InterPro" id="IPR011650">
    <property type="entry name" value="Peptidase_M20_dimer"/>
</dbReference>
<dbReference type="PATRIC" id="fig|1265820.5.peg.9"/>
<dbReference type="InterPro" id="IPR002933">
    <property type="entry name" value="Peptidase_M20"/>
</dbReference>
<dbReference type="Pfam" id="PF07687">
    <property type="entry name" value="M20_dimer"/>
    <property type="match status" value="1"/>
</dbReference>
<protein>
    <submittedName>
        <fullName evidence="4">Putative amidohydrolase yhaA</fullName>
    </submittedName>
</protein>
<dbReference type="PANTHER" id="PTHR11014:SF63">
    <property type="entry name" value="METALLOPEPTIDASE, PUTATIVE (AFU_ORTHOLOGUE AFUA_6G09600)-RELATED"/>
    <property type="match status" value="1"/>
</dbReference>
<evidence type="ECO:0000313" key="5">
    <source>
        <dbReference type="Proteomes" id="UP000019254"/>
    </source>
</evidence>
<dbReference type="OrthoDB" id="9776731at2"/>
<feature type="domain" description="Peptidase M20 dimerisation" evidence="3">
    <location>
        <begin position="183"/>
        <end position="279"/>
    </location>
</feature>
<dbReference type="Pfam" id="PF01546">
    <property type="entry name" value="Peptidase_M20"/>
    <property type="match status" value="1"/>
</dbReference>